<dbReference type="eggNOG" id="ENOG502SJYI">
    <property type="taxonomic scope" value="Eukaryota"/>
</dbReference>
<accession>M7SXV4</accession>
<dbReference type="AlphaFoldDB" id="M7SXV4"/>
<gene>
    <name evidence="1" type="ORF">UCREL1_1535</name>
</gene>
<evidence type="ECO:0000313" key="2">
    <source>
        <dbReference type="Proteomes" id="UP000012174"/>
    </source>
</evidence>
<dbReference type="KEGG" id="ela:UCREL1_1535"/>
<dbReference type="HOGENOM" id="CLU_049636_0_0_1"/>
<dbReference type="EMBL" id="KB705644">
    <property type="protein sequence ID" value="EMR71439.1"/>
    <property type="molecule type" value="Genomic_DNA"/>
</dbReference>
<reference evidence="2" key="1">
    <citation type="journal article" date="2013" name="Genome Announc.">
        <title>Draft genome sequence of the grapevine dieback fungus Eutypa lata UCR-EL1.</title>
        <authorList>
            <person name="Blanco-Ulate B."/>
            <person name="Rolshausen P.E."/>
            <person name="Cantu D."/>
        </authorList>
    </citation>
    <scope>NUCLEOTIDE SEQUENCE [LARGE SCALE GENOMIC DNA]</scope>
    <source>
        <strain evidence="2">UCR-EL1</strain>
    </source>
</reference>
<dbReference type="Proteomes" id="UP000012174">
    <property type="component" value="Unassembled WGS sequence"/>
</dbReference>
<organism evidence="1 2">
    <name type="scientific">Eutypa lata (strain UCR-EL1)</name>
    <name type="common">Grapevine dieback disease fungus</name>
    <name type="synonym">Eutypa armeniacae</name>
    <dbReference type="NCBI Taxonomy" id="1287681"/>
    <lineage>
        <taxon>Eukaryota</taxon>
        <taxon>Fungi</taxon>
        <taxon>Dikarya</taxon>
        <taxon>Ascomycota</taxon>
        <taxon>Pezizomycotina</taxon>
        <taxon>Sordariomycetes</taxon>
        <taxon>Xylariomycetidae</taxon>
        <taxon>Xylariales</taxon>
        <taxon>Diatrypaceae</taxon>
        <taxon>Eutypa</taxon>
    </lineage>
</organism>
<keyword evidence="2" id="KW-1185">Reference proteome</keyword>
<evidence type="ECO:0000313" key="1">
    <source>
        <dbReference type="EMBL" id="EMR71439.1"/>
    </source>
</evidence>
<name>M7SXV4_EUTLA</name>
<protein>
    <submittedName>
        <fullName evidence="1">Uncharacterized protein</fullName>
    </submittedName>
</protein>
<dbReference type="OrthoDB" id="5354164at2759"/>
<sequence>MTEGLSVGRIQAGFAQAAQELTIAAANLNFDFSLVKLEAPSEYQAIGNFLTPSRVRAAETGPLHATARRLGALFEGVCPEAPNLIKAYGTRASEISREMSEVDSDGGSGQNRNWIRTEYGGIDATSIWAAATSSKAALPMHLLACIIARMWSHTEATSIWVEVVAERKVEIKSRFEEVGDVPVAWVSAIQQDITREQLSKWDASARAWLQTADKARQRQYKQFLLIIKNLSIAIHQDGTSLYSNVIYVWKSALDAMEGLVSGTPF</sequence>
<proteinExistence type="predicted"/>